<dbReference type="PATRIC" id="fig|743698.3.peg.846"/>
<dbReference type="AlphaFoldDB" id="A0A0H3XIT0"/>
<evidence type="ECO:0000313" key="1">
    <source>
        <dbReference type="EMBL" id="AKM54400.1"/>
    </source>
</evidence>
<evidence type="ECO:0000313" key="2">
    <source>
        <dbReference type="Proteomes" id="UP000035661"/>
    </source>
</evidence>
<dbReference type="EMBL" id="CP011856">
    <property type="protein sequence ID" value="AKM54400.1"/>
    <property type="molecule type" value="Genomic_DNA"/>
</dbReference>
<dbReference type="KEGG" id="seri:SERIO_v1c08400"/>
<reference evidence="2" key="2">
    <citation type="submission" date="2015-06" db="EMBL/GenBank/DDBJ databases">
        <title>Complete genome sequence of Spiroplasma eriocheiris TDA-040725-5 (DSM 21848).</title>
        <authorList>
            <person name="Lo W.-S."/>
            <person name="Kuo C.-H."/>
        </authorList>
    </citation>
    <scope>NUCLEOTIDE SEQUENCE [LARGE SCALE GENOMIC DNA]</scope>
    <source>
        <strain evidence="2">TDA-040725-5</strain>
    </source>
</reference>
<name>A0A0H3XIT0_9MOLU</name>
<proteinExistence type="predicted"/>
<keyword evidence="2" id="KW-1185">Reference proteome</keyword>
<gene>
    <name evidence="1" type="ORF">SERIO_v1c08400</name>
</gene>
<dbReference type="Proteomes" id="UP000035661">
    <property type="component" value="Chromosome"/>
</dbReference>
<protein>
    <submittedName>
        <fullName evidence="1">Uncharacterized protein</fullName>
    </submittedName>
</protein>
<sequence length="696" mass="80086">MGISILKTIIAAGVLTISPVAITTSMVMTNDNKAGSPRDAMFETIKKSSKVTATTTQWTYDNHKFYSESDLNNYIYIHNKVETIQTTSNPGKIITDYQYHLLDPNQIYDTDINNYQLVYQDAFGNAALSKERALNSYTNNGLVKEKYGYDGTHWYDSPQEAKDGFIYKGGLRKSLYYYVSGRYYNVFNKQDQTDLLKVLTDGYHLKPSDFTNGVSLYGTEQSFRNVVQDNFRNVWGAPESHNKINYKNYMNFSNTHKIYLSPGGGDLMKVKNNKTGDYMEVGHGDSVVIDDIDDQWTIADFTESKRNWAQSKQCDDWSCSVGKYYYTKNFHSANRSYTLTYLPASSGSAWRATNFSFGNISSSETFDADVLLYDKPLTNPSKHSIWRVHLNHQVNNYVEIPTEYILEAYDTWFNYFYDNDFLKLDKVASNGTRYNDYGVYADTLYDVNGQHGYKYSVTDSINYYNNYLKPQILAQPVIDKNGNKLYKLRDDFYATQQEVNDYLFLEGIVDTRLMYTFLDVQDISSQDGLSLAPTQAEAQEKLFQLQAGVLLKEFFAYDVYGNYVLSGDSGEEAIRKLQQAITLTGKYVHQKEIASWQNRSHSYDSIISDGHYIVYRVYSSQRAQAGLTPYLYFDNYNYALNAIKAGINGQIMIDTTTVNIYLYIYIDKNNHQHSYSYINDEEINNIIDEIMKLNNN</sequence>
<dbReference type="RefSeq" id="WP_047791606.1">
    <property type="nucleotide sequence ID" value="NZ_CP011856.1"/>
</dbReference>
<organism evidence="1 2">
    <name type="scientific">Spiroplasma eriocheiris</name>
    <dbReference type="NCBI Taxonomy" id="315358"/>
    <lineage>
        <taxon>Bacteria</taxon>
        <taxon>Bacillati</taxon>
        <taxon>Mycoplasmatota</taxon>
        <taxon>Mollicutes</taxon>
        <taxon>Entomoplasmatales</taxon>
        <taxon>Spiroplasmataceae</taxon>
        <taxon>Spiroplasma</taxon>
    </lineage>
</organism>
<dbReference type="STRING" id="315358.SERIO_v1c08400"/>
<reference evidence="1 2" key="1">
    <citation type="journal article" date="2015" name="Genome Biol. Evol.">
        <title>Found and Lost: The Fates of Horizontally Acquired Genes in Arthropod-Symbiotic Spiroplasma.</title>
        <authorList>
            <person name="Lo W.S."/>
            <person name="Gasparich G.E."/>
            <person name="Kuo C.H."/>
        </authorList>
    </citation>
    <scope>NUCLEOTIDE SEQUENCE [LARGE SCALE GENOMIC DNA]</scope>
    <source>
        <strain evidence="2">TDA-040725-5</strain>
    </source>
</reference>
<accession>A0A0H3XIT0</accession>